<sequence>MKWFNDMKIKVKLVGGFTLVSLLIGIVAITGISDMSKINNNAINMYEKNLIPINQLKTINENLLQIRGNILLILDKDNRYRLSELQEEINDFKLENDQLMVSFEKINLTSEEEKIYDEFKEGIKNYRTSREDIINLVKENNYEKAKEAFPKVSDIRKEMSSTLNNLVKLFIIHAQQANDNNQSIYSSAFKMATILSICVLIIAVSLGLFISTKISSQLKKVLTFARSLGSGDLTQNIDIDTKDEIGILVKELNKAVKNTRSLIEELTNSAEAMGASSEELSSTIEEILSKMEIMNQSTKQISKGSEELSASTQEINASIEEIGSTSSQLDRKSKDASHNANEIKVRAVEVKDKSSKSIEDTNNLYKDKQIKILKAIDDGKVVEQIKIMGDTISSIAAQTNLLSLNAAIEAARAGEQGRGFAVVASEVRKLAEQSAATVKQIQDIVDQVQQSFNNLSKNAQEVLGFIEQDVKPDYDFMIKTGKQYEEDSNYFSEISKEISQATRSMAEAIDQVTNAIQTVAASAQESSSSSQEILSSVDETTSAIEQIAKATQAQAEMAEKLTSMIQKFRV</sequence>
<dbReference type="PANTHER" id="PTHR32089">
    <property type="entry name" value="METHYL-ACCEPTING CHEMOTAXIS PROTEIN MCPB"/>
    <property type="match status" value="1"/>
</dbReference>
<feature type="transmembrane region" description="Helical" evidence="5">
    <location>
        <begin position="188"/>
        <end position="210"/>
    </location>
</feature>
<gene>
    <name evidence="8" type="ORF">C1I91_15015</name>
</gene>
<name>A0A410DUX8_9CLOT</name>
<dbReference type="CDD" id="cd06225">
    <property type="entry name" value="HAMP"/>
    <property type="match status" value="1"/>
</dbReference>
<dbReference type="InterPro" id="IPR003660">
    <property type="entry name" value="HAMP_dom"/>
</dbReference>
<keyword evidence="5" id="KW-1133">Transmembrane helix</keyword>
<keyword evidence="1 3" id="KW-0807">Transducer</keyword>
<dbReference type="EMBL" id="CP025746">
    <property type="protein sequence ID" value="QAA32847.1"/>
    <property type="molecule type" value="Genomic_DNA"/>
</dbReference>
<dbReference type="GO" id="GO:0007165">
    <property type="term" value="P:signal transduction"/>
    <property type="evidence" value="ECO:0007669"/>
    <property type="project" value="UniProtKB-KW"/>
</dbReference>
<dbReference type="AlphaFoldDB" id="A0A410DUX8"/>
<dbReference type="SMART" id="SM00304">
    <property type="entry name" value="HAMP"/>
    <property type="match status" value="2"/>
</dbReference>
<dbReference type="PROSITE" id="PS50111">
    <property type="entry name" value="CHEMOTAXIS_TRANSDUC_2"/>
    <property type="match status" value="1"/>
</dbReference>
<dbReference type="RefSeq" id="WP_128213582.1">
    <property type="nucleotide sequence ID" value="NZ_CP025746.1"/>
</dbReference>
<evidence type="ECO:0000313" key="9">
    <source>
        <dbReference type="Proteomes" id="UP000286268"/>
    </source>
</evidence>
<dbReference type="Gene3D" id="1.10.287.950">
    <property type="entry name" value="Methyl-accepting chemotaxis protein"/>
    <property type="match status" value="1"/>
</dbReference>
<proteinExistence type="inferred from homology"/>
<evidence type="ECO:0000259" key="6">
    <source>
        <dbReference type="PROSITE" id="PS50111"/>
    </source>
</evidence>
<keyword evidence="9" id="KW-1185">Reference proteome</keyword>
<evidence type="ECO:0000256" key="5">
    <source>
        <dbReference type="SAM" id="Phobius"/>
    </source>
</evidence>
<dbReference type="PANTHER" id="PTHR32089:SF112">
    <property type="entry name" value="LYSOZYME-LIKE PROTEIN-RELATED"/>
    <property type="match status" value="1"/>
</dbReference>
<evidence type="ECO:0000256" key="1">
    <source>
        <dbReference type="ARBA" id="ARBA00023224"/>
    </source>
</evidence>
<evidence type="ECO:0000259" key="7">
    <source>
        <dbReference type="PROSITE" id="PS50885"/>
    </source>
</evidence>
<accession>A0A410DUX8</accession>
<feature type="domain" description="HAMP" evidence="7">
    <location>
        <begin position="212"/>
        <end position="264"/>
    </location>
</feature>
<dbReference type="Pfam" id="PF00015">
    <property type="entry name" value="MCPsignal"/>
    <property type="match status" value="1"/>
</dbReference>
<organism evidence="8 9">
    <name type="scientific">Clostridium manihotivorum</name>
    <dbReference type="NCBI Taxonomy" id="2320868"/>
    <lineage>
        <taxon>Bacteria</taxon>
        <taxon>Bacillati</taxon>
        <taxon>Bacillota</taxon>
        <taxon>Clostridia</taxon>
        <taxon>Eubacteriales</taxon>
        <taxon>Clostridiaceae</taxon>
        <taxon>Clostridium</taxon>
    </lineage>
</organism>
<keyword evidence="5" id="KW-0472">Membrane</keyword>
<dbReference type="Pfam" id="PF12729">
    <property type="entry name" value="4HB_MCP_1"/>
    <property type="match status" value="1"/>
</dbReference>
<feature type="compositionally biased region" description="Basic and acidic residues" evidence="4">
    <location>
        <begin position="329"/>
        <end position="340"/>
    </location>
</feature>
<dbReference type="PROSITE" id="PS50885">
    <property type="entry name" value="HAMP"/>
    <property type="match status" value="1"/>
</dbReference>
<feature type="region of interest" description="Disordered" evidence="4">
    <location>
        <begin position="321"/>
        <end position="340"/>
    </location>
</feature>
<dbReference type="Pfam" id="PF00672">
    <property type="entry name" value="HAMP"/>
    <property type="match status" value="1"/>
</dbReference>
<evidence type="ECO:0000256" key="3">
    <source>
        <dbReference type="PROSITE-ProRule" id="PRU00284"/>
    </source>
</evidence>
<keyword evidence="5" id="KW-0812">Transmembrane</keyword>
<dbReference type="InterPro" id="IPR024478">
    <property type="entry name" value="HlyB_4HB_MCP"/>
</dbReference>
<dbReference type="Proteomes" id="UP000286268">
    <property type="component" value="Chromosome"/>
</dbReference>
<dbReference type="OrthoDB" id="1887545at2"/>
<dbReference type="SUPFAM" id="SSF58104">
    <property type="entry name" value="Methyl-accepting chemotaxis protein (MCP) signaling domain"/>
    <property type="match status" value="1"/>
</dbReference>
<dbReference type="GO" id="GO:0016020">
    <property type="term" value="C:membrane"/>
    <property type="evidence" value="ECO:0007669"/>
    <property type="project" value="InterPro"/>
</dbReference>
<evidence type="ECO:0000256" key="2">
    <source>
        <dbReference type="ARBA" id="ARBA00029447"/>
    </source>
</evidence>
<dbReference type="InterPro" id="IPR004089">
    <property type="entry name" value="MCPsignal_dom"/>
</dbReference>
<dbReference type="SMART" id="SM00283">
    <property type="entry name" value="MA"/>
    <property type="match status" value="1"/>
</dbReference>
<evidence type="ECO:0000256" key="4">
    <source>
        <dbReference type="SAM" id="MobiDB-lite"/>
    </source>
</evidence>
<reference evidence="8 9" key="1">
    <citation type="submission" date="2018-01" db="EMBL/GenBank/DDBJ databases">
        <title>Genome Sequencing and Assembly of Anaerobacter polyendosporus strain CT4.</title>
        <authorList>
            <person name="Tachaapaikoon C."/>
            <person name="Sutheeworapong S."/>
            <person name="Jenjaroenpun P."/>
            <person name="Wongsurawat T."/>
            <person name="Nookeaw I."/>
            <person name="Cheawchanlertfa P."/>
            <person name="Kosugi A."/>
            <person name="Cheevadhanarak S."/>
            <person name="Ratanakhanokchai K."/>
        </authorList>
    </citation>
    <scope>NUCLEOTIDE SEQUENCE [LARGE SCALE GENOMIC DNA]</scope>
    <source>
        <strain evidence="8 9">CT4</strain>
    </source>
</reference>
<evidence type="ECO:0000313" key="8">
    <source>
        <dbReference type="EMBL" id="QAA32847.1"/>
    </source>
</evidence>
<feature type="domain" description="Methyl-accepting transducer" evidence="6">
    <location>
        <begin position="276"/>
        <end position="541"/>
    </location>
</feature>
<comment type="similarity">
    <text evidence="2">Belongs to the methyl-accepting chemotaxis (MCP) protein family.</text>
</comment>
<dbReference type="KEGG" id="cmah:C1I91_15015"/>
<protein>
    <submittedName>
        <fullName evidence="8">Methyl-accepting chemotaxis protein</fullName>
    </submittedName>
</protein>